<reference evidence="11 12" key="1">
    <citation type="journal article" date="2020" name="BMC Genomics">
        <title>Intraspecific diversification of the crop wild relative Brassica cretica Lam. using demographic model selection.</title>
        <authorList>
            <person name="Kioukis A."/>
            <person name="Michalopoulou V.A."/>
            <person name="Briers L."/>
            <person name="Pirintsos S."/>
            <person name="Studholme D.J."/>
            <person name="Pavlidis P."/>
            <person name="Sarris P.F."/>
        </authorList>
    </citation>
    <scope>NUCLEOTIDE SEQUENCE [LARGE SCALE GENOMIC DNA]</scope>
    <source>
        <strain evidence="12">cv. PFS-1207/04</strain>
    </source>
</reference>
<dbReference type="EMBL" id="QGKV02002055">
    <property type="protein sequence ID" value="KAF3494899.1"/>
    <property type="molecule type" value="Genomic_DNA"/>
</dbReference>
<comment type="caution">
    <text evidence="11">The sequence shown here is derived from an EMBL/GenBank/DDBJ whole genome shotgun (WGS) entry which is preliminary data.</text>
</comment>
<keyword evidence="5" id="KW-0418">Kinase</keyword>
<dbReference type="Gene3D" id="3.40.50.800">
    <property type="entry name" value="Anticodon-binding domain"/>
    <property type="match status" value="1"/>
</dbReference>
<dbReference type="InterPro" id="IPR024435">
    <property type="entry name" value="HisRS-related_dom"/>
</dbReference>
<dbReference type="Proteomes" id="UP000266723">
    <property type="component" value="Unassembled WGS sequence"/>
</dbReference>
<dbReference type="PANTHER" id="PTHR11476">
    <property type="entry name" value="HISTIDYL-TRNA SYNTHETASE"/>
    <property type="match status" value="1"/>
</dbReference>
<dbReference type="SUPFAM" id="SSF55681">
    <property type="entry name" value="Class II aaRS and biotin synthetases"/>
    <property type="match status" value="2"/>
</dbReference>
<dbReference type="Pfam" id="PF12745">
    <property type="entry name" value="HGTP_anticodon2"/>
    <property type="match status" value="1"/>
</dbReference>
<comment type="catalytic activity">
    <reaction evidence="8">
        <text>L-seryl-[protein] + ATP = O-phospho-L-seryl-[protein] + ADP + H(+)</text>
        <dbReference type="Rhea" id="RHEA:17989"/>
        <dbReference type="Rhea" id="RHEA-COMP:9863"/>
        <dbReference type="Rhea" id="RHEA-COMP:11604"/>
        <dbReference type="ChEBI" id="CHEBI:15378"/>
        <dbReference type="ChEBI" id="CHEBI:29999"/>
        <dbReference type="ChEBI" id="CHEBI:30616"/>
        <dbReference type="ChEBI" id="CHEBI:83421"/>
        <dbReference type="ChEBI" id="CHEBI:456216"/>
        <dbReference type="EC" id="2.7.11.1"/>
    </reaction>
</comment>
<dbReference type="EC" id="2.7.11.1" evidence="1"/>
<accession>A0ABQ7AB55</accession>
<evidence type="ECO:0000256" key="5">
    <source>
        <dbReference type="ARBA" id="ARBA00022777"/>
    </source>
</evidence>
<sequence>MQTSEDSSVYDRVVNVIFDEEVLETKCHQASGSRVCADDSYVQYTEMDTERRDYVVEITKEVFRQHCAKHLEVIPMRLLSDCPQYSRKTVKLLSNGGDMLELCYELRLPFVHWISANQKSSFKRYEISHVYRRAIGHSPPNPCLQADFDIVGGTTSLTEAEILKVIVDITTHIFHRGSCDIHLNHGDLLDAIWSWAGIKAEHRRKVAEALDELSNLLTYLRVWRIEEHVHIDPLMPPTESYHRNLFFQVFLTKENSTGTSNDGVLLGVGGRYDDLVHQVCDREYKMNLPGAVGVSLALETIFQHLPMDLRPVRNEVNTSVLVCSRGGGGLLVQRMELVAELWEKSIKAEFLPTPDPSLTEQYEYANEHEIKCLVIITEPGVAQNQIEFVKELKLPEAVVNRLQTVASRFCGAADQALPRLRGALRADRPTRKALDELSNLLTYLRVWRIEEHVHIDPLMPPTESYHRNLFFQVFLTKENSTGTSNDGVLLAVGGRYDYLVHQVCDREYKMNLPGAVGVSLALETIFQHLPVDLRPVRNEVNTSVLVCSRGGGGLLVQRMELVAELWEKSIKAEFVPTPDPSLTEQYEYANEHEIKCLVIITEPGVTQNQIEFVKVRHLELKKEKVVQREELVRFLLAAMAVQFRNPSVRHLELKKEKVVQREELVRFLLAAMAVQFRNPSVWS</sequence>
<evidence type="ECO:0000256" key="1">
    <source>
        <dbReference type="ARBA" id="ARBA00012513"/>
    </source>
</evidence>
<evidence type="ECO:0000256" key="7">
    <source>
        <dbReference type="ARBA" id="ARBA00047899"/>
    </source>
</evidence>
<proteinExistence type="predicted"/>
<dbReference type="PANTHER" id="PTHR11476:SF10">
    <property type="entry name" value="NON-SPECIFIC SERINE_THREONINE PROTEIN KINASE"/>
    <property type="match status" value="1"/>
</dbReference>
<protein>
    <recommendedName>
        <fullName evidence="1">non-specific serine/threonine protein kinase</fullName>
        <ecNumber evidence="1">2.7.11.1</ecNumber>
    </recommendedName>
</protein>
<feature type="domain" description="Class II Histidinyl-tRNA synthetase (HisRS)-like catalytic core" evidence="10">
    <location>
        <begin position="203"/>
        <end position="301"/>
    </location>
</feature>
<dbReference type="InterPro" id="IPR045864">
    <property type="entry name" value="aa-tRNA-synth_II/BPL/LPL"/>
</dbReference>
<evidence type="ECO:0000256" key="4">
    <source>
        <dbReference type="ARBA" id="ARBA00022741"/>
    </source>
</evidence>
<organism evidence="11 12">
    <name type="scientific">Brassica cretica</name>
    <name type="common">Mustard</name>
    <dbReference type="NCBI Taxonomy" id="69181"/>
    <lineage>
        <taxon>Eukaryota</taxon>
        <taxon>Viridiplantae</taxon>
        <taxon>Streptophyta</taxon>
        <taxon>Embryophyta</taxon>
        <taxon>Tracheophyta</taxon>
        <taxon>Spermatophyta</taxon>
        <taxon>Magnoliopsida</taxon>
        <taxon>eudicotyledons</taxon>
        <taxon>Gunneridae</taxon>
        <taxon>Pentapetalae</taxon>
        <taxon>rosids</taxon>
        <taxon>malvids</taxon>
        <taxon>Brassicales</taxon>
        <taxon>Brassicaceae</taxon>
        <taxon>Brassiceae</taxon>
        <taxon>Brassica</taxon>
    </lineage>
</organism>
<keyword evidence="4" id="KW-0547">Nucleotide-binding</keyword>
<dbReference type="Gene3D" id="3.30.930.10">
    <property type="entry name" value="Bira Bifunctional Protein, Domain 2"/>
    <property type="match status" value="3"/>
</dbReference>
<evidence type="ECO:0000259" key="9">
    <source>
        <dbReference type="Pfam" id="PF12745"/>
    </source>
</evidence>
<keyword evidence="2" id="KW-0723">Serine/threonine-protein kinase</keyword>
<keyword evidence="6" id="KW-0067">ATP-binding</keyword>
<evidence type="ECO:0000313" key="12">
    <source>
        <dbReference type="Proteomes" id="UP000266723"/>
    </source>
</evidence>
<evidence type="ECO:0000256" key="3">
    <source>
        <dbReference type="ARBA" id="ARBA00022679"/>
    </source>
</evidence>
<feature type="domain" description="Class II Histidinyl-tRNA synthetase (HisRS)-like catalytic core" evidence="10">
    <location>
        <begin position="388"/>
        <end position="525"/>
    </location>
</feature>
<keyword evidence="3" id="KW-0808">Transferase</keyword>
<dbReference type="SUPFAM" id="SSF52954">
    <property type="entry name" value="Class II aaRS ABD-related"/>
    <property type="match status" value="2"/>
</dbReference>
<feature type="domain" description="Histidyl tRNA synthetase-related" evidence="9">
    <location>
        <begin position="543"/>
        <end position="643"/>
    </location>
</feature>
<keyword evidence="12" id="KW-1185">Reference proteome</keyword>
<evidence type="ECO:0000256" key="2">
    <source>
        <dbReference type="ARBA" id="ARBA00022527"/>
    </source>
</evidence>
<dbReference type="InterPro" id="IPR036621">
    <property type="entry name" value="Anticodon-bd_dom_sf"/>
</dbReference>
<dbReference type="Pfam" id="PF13393">
    <property type="entry name" value="tRNA-synt_His"/>
    <property type="match status" value="2"/>
</dbReference>
<evidence type="ECO:0000256" key="8">
    <source>
        <dbReference type="ARBA" id="ARBA00048679"/>
    </source>
</evidence>
<name>A0ABQ7AB55_BRACR</name>
<evidence type="ECO:0000313" key="11">
    <source>
        <dbReference type="EMBL" id="KAF3494899.1"/>
    </source>
</evidence>
<dbReference type="InterPro" id="IPR041715">
    <property type="entry name" value="HisRS-like_core"/>
</dbReference>
<evidence type="ECO:0000256" key="6">
    <source>
        <dbReference type="ARBA" id="ARBA00022840"/>
    </source>
</evidence>
<comment type="catalytic activity">
    <reaction evidence="7">
        <text>L-threonyl-[protein] + ATP = O-phospho-L-threonyl-[protein] + ADP + H(+)</text>
        <dbReference type="Rhea" id="RHEA:46608"/>
        <dbReference type="Rhea" id="RHEA-COMP:11060"/>
        <dbReference type="Rhea" id="RHEA-COMP:11605"/>
        <dbReference type="ChEBI" id="CHEBI:15378"/>
        <dbReference type="ChEBI" id="CHEBI:30013"/>
        <dbReference type="ChEBI" id="CHEBI:30616"/>
        <dbReference type="ChEBI" id="CHEBI:61977"/>
        <dbReference type="ChEBI" id="CHEBI:456216"/>
        <dbReference type="EC" id="2.7.11.1"/>
    </reaction>
</comment>
<gene>
    <name evidence="11" type="ORF">DY000_02056624</name>
</gene>
<evidence type="ECO:0000259" key="10">
    <source>
        <dbReference type="Pfam" id="PF13393"/>
    </source>
</evidence>